<accession>A0A5C6E1Y1</accession>
<proteinExistence type="predicted"/>
<protein>
    <submittedName>
        <fullName evidence="1">Uncharacterized protein</fullName>
    </submittedName>
</protein>
<comment type="caution">
    <text evidence="1">The sequence shown here is derived from an EMBL/GenBank/DDBJ whole genome shotgun (WGS) entry which is preliminary data.</text>
</comment>
<evidence type="ECO:0000313" key="2">
    <source>
        <dbReference type="Proteomes" id="UP000318288"/>
    </source>
</evidence>
<dbReference type="AlphaFoldDB" id="A0A5C6E1Y1"/>
<gene>
    <name evidence="1" type="ORF">Poly51_63620</name>
</gene>
<name>A0A5C6E1Y1_9BACT</name>
<sequence length="79" mass="8741">MLKRVESAYGLDCWMSHQIQPIRSTNQSLPSIIDVNPVSVAVRLNVARPAMNAIAPKLVMVDRTPMTRGCGLFRAQFDG</sequence>
<keyword evidence="2" id="KW-1185">Reference proteome</keyword>
<reference evidence="1 2" key="1">
    <citation type="submission" date="2019-02" db="EMBL/GenBank/DDBJ databases">
        <title>Deep-cultivation of Planctomycetes and their phenomic and genomic characterization uncovers novel biology.</title>
        <authorList>
            <person name="Wiegand S."/>
            <person name="Jogler M."/>
            <person name="Boedeker C."/>
            <person name="Pinto D."/>
            <person name="Vollmers J."/>
            <person name="Rivas-Marin E."/>
            <person name="Kohn T."/>
            <person name="Peeters S.H."/>
            <person name="Heuer A."/>
            <person name="Rast P."/>
            <person name="Oberbeckmann S."/>
            <person name="Bunk B."/>
            <person name="Jeske O."/>
            <person name="Meyerdierks A."/>
            <person name="Storesund J.E."/>
            <person name="Kallscheuer N."/>
            <person name="Luecker S."/>
            <person name="Lage O.M."/>
            <person name="Pohl T."/>
            <person name="Merkel B.J."/>
            <person name="Hornburger P."/>
            <person name="Mueller R.-W."/>
            <person name="Bruemmer F."/>
            <person name="Labrenz M."/>
            <person name="Spormann A.M."/>
            <person name="Op Den Camp H."/>
            <person name="Overmann J."/>
            <person name="Amann R."/>
            <person name="Jetten M.S.M."/>
            <person name="Mascher T."/>
            <person name="Medema M.H."/>
            <person name="Devos D.P."/>
            <person name="Kaster A.-K."/>
            <person name="Ovreas L."/>
            <person name="Rohde M."/>
            <person name="Galperin M.Y."/>
            <person name="Jogler C."/>
        </authorList>
    </citation>
    <scope>NUCLEOTIDE SEQUENCE [LARGE SCALE GENOMIC DNA]</scope>
    <source>
        <strain evidence="1 2">Poly51</strain>
    </source>
</reference>
<evidence type="ECO:0000313" key="1">
    <source>
        <dbReference type="EMBL" id="TWU42922.1"/>
    </source>
</evidence>
<dbReference type="EMBL" id="SJPW01000025">
    <property type="protein sequence ID" value="TWU42922.1"/>
    <property type="molecule type" value="Genomic_DNA"/>
</dbReference>
<dbReference type="Proteomes" id="UP000318288">
    <property type="component" value="Unassembled WGS sequence"/>
</dbReference>
<organism evidence="1 2">
    <name type="scientific">Rubripirellula tenax</name>
    <dbReference type="NCBI Taxonomy" id="2528015"/>
    <lineage>
        <taxon>Bacteria</taxon>
        <taxon>Pseudomonadati</taxon>
        <taxon>Planctomycetota</taxon>
        <taxon>Planctomycetia</taxon>
        <taxon>Pirellulales</taxon>
        <taxon>Pirellulaceae</taxon>
        <taxon>Rubripirellula</taxon>
    </lineage>
</organism>